<keyword evidence="2" id="KW-0547">Nucleotide-binding</keyword>
<dbReference type="AlphaFoldDB" id="A0A1W1CAT1"/>
<proteinExistence type="predicted"/>
<dbReference type="GO" id="GO:0004386">
    <property type="term" value="F:helicase activity"/>
    <property type="evidence" value="ECO:0007669"/>
    <property type="project" value="UniProtKB-KW"/>
</dbReference>
<evidence type="ECO:0000256" key="1">
    <source>
        <dbReference type="SAM" id="Phobius"/>
    </source>
</evidence>
<keyword evidence="1" id="KW-0472">Membrane</keyword>
<dbReference type="PANTHER" id="PTHR37826:SF3">
    <property type="entry name" value="J DOMAIN-CONTAINING PROTEIN"/>
    <property type="match status" value="1"/>
</dbReference>
<dbReference type="EMBL" id="FPHG01000056">
    <property type="protein sequence ID" value="SFV62847.1"/>
    <property type="molecule type" value="Genomic_DNA"/>
</dbReference>
<organism evidence="2">
    <name type="scientific">hydrothermal vent metagenome</name>
    <dbReference type="NCBI Taxonomy" id="652676"/>
    <lineage>
        <taxon>unclassified sequences</taxon>
        <taxon>metagenomes</taxon>
        <taxon>ecological metagenomes</taxon>
    </lineage>
</organism>
<sequence length="364" mass="42045">MQFTAKNIPCDSCGAYMVYSPKEMKLVCEFCNNMENIPLGGSVFTEDYNSAIHSHPMLYNDDSNSENIIKLVTCKKCNANFELATKSFSDLCPYCQTPVIIDLIQDITPHGILPFLITQKEAQDRFKSWVGSRWFAPDAFKKYLDESKKLIGYYFPFWSYDTRTISNYQGQRGDAYFVTVSKTVMVNGKEETRMVEERRVRWSYASGMVEVSFDDLTVGASNTINRNRLDEIEPWYCEEVQEFSTKYVSGFKAEEYDIELEDGFEIAKDKMQPIIEDEIRDDIGGDEQRINNIQTQYNNIGYKNLLFPVWIASFKYERKDYQYAINARSGKVVGDRPYSYIKIAFAVISALIVAGTIYYFNQPS</sequence>
<gene>
    <name evidence="2" type="ORF">MNB_SV-9-1236</name>
</gene>
<keyword evidence="1" id="KW-0812">Transmembrane</keyword>
<keyword evidence="2" id="KW-0378">Hydrolase</keyword>
<feature type="transmembrane region" description="Helical" evidence="1">
    <location>
        <begin position="338"/>
        <end position="360"/>
    </location>
</feature>
<keyword evidence="1" id="KW-1133">Transmembrane helix</keyword>
<accession>A0A1W1CAT1</accession>
<evidence type="ECO:0000313" key="2">
    <source>
        <dbReference type="EMBL" id="SFV62847.1"/>
    </source>
</evidence>
<protein>
    <submittedName>
        <fullName evidence="2">Primosomal protein N' (Replication factor Y)-superfamily II helicase</fullName>
    </submittedName>
</protein>
<keyword evidence="2" id="KW-0067">ATP-binding</keyword>
<keyword evidence="2" id="KW-0347">Helicase</keyword>
<reference evidence="2" key="1">
    <citation type="submission" date="2016-10" db="EMBL/GenBank/DDBJ databases">
        <authorList>
            <person name="de Groot N.N."/>
        </authorList>
    </citation>
    <scope>NUCLEOTIDE SEQUENCE</scope>
</reference>
<name>A0A1W1CAT1_9ZZZZ</name>
<dbReference type="PANTHER" id="PTHR37826">
    <property type="entry name" value="FLOTILLIN BAND_7_5 DOMAIN PROTEIN"/>
    <property type="match status" value="1"/>
</dbReference>